<dbReference type="Pfam" id="PF13677">
    <property type="entry name" value="MotB_plug"/>
    <property type="match status" value="1"/>
</dbReference>
<dbReference type="PROSITE" id="PS51123">
    <property type="entry name" value="OMPA_2"/>
    <property type="match status" value="1"/>
</dbReference>
<keyword evidence="9" id="KW-0966">Cell projection</keyword>
<evidence type="ECO:0000256" key="3">
    <source>
        <dbReference type="ARBA" id="ARBA00022475"/>
    </source>
</evidence>
<dbReference type="AlphaFoldDB" id="A0A1V2A903"/>
<evidence type="ECO:0000313" key="10">
    <source>
        <dbReference type="Proteomes" id="UP000188613"/>
    </source>
</evidence>
<evidence type="ECO:0000256" key="6">
    <source>
        <dbReference type="ARBA" id="ARBA00023136"/>
    </source>
</evidence>
<keyword evidence="3" id="KW-1003">Cell membrane</keyword>
<evidence type="ECO:0000256" key="7">
    <source>
        <dbReference type="PROSITE-ProRule" id="PRU00473"/>
    </source>
</evidence>
<evidence type="ECO:0000259" key="8">
    <source>
        <dbReference type="PROSITE" id="PS51123"/>
    </source>
</evidence>
<keyword evidence="9" id="KW-0969">Cilium</keyword>
<name>A0A1V2A903_9BACI</name>
<dbReference type="GO" id="GO:0005886">
    <property type="term" value="C:plasma membrane"/>
    <property type="evidence" value="ECO:0007669"/>
    <property type="project" value="UniProtKB-SubCell"/>
</dbReference>
<reference evidence="9 10" key="1">
    <citation type="submission" date="2016-12" db="EMBL/GenBank/DDBJ databases">
        <title>Domibacillus sp. SAB 38T whole genome sequencing.</title>
        <authorList>
            <person name="Verma A."/>
            <person name="Ojha A.K."/>
            <person name="Krishnamurthi S."/>
        </authorList>
    </citation>
    <scope>NUCLEOTIDE SEQUENCE [LARGE SCALE GENOMIC DNA]</scope>
    <source>
        <strain evidence="9 10">SAB 38</strain>
    </source>
</reference>
<proteinExistence type="inferred from homology"/>
<feature type="domain" description="OmpA-like" evidence="8">
    <location>
        <begin position="109"/>
        <end position="230"/>
    </location>
</feature>
<dbReference type="PANTHER" id="PTHR30329:SF16">
    <property type="entry name" value="CHEMOTAXIS MOTB PROTEIN"/>
    <property type="match status" value="1"/>
</dbReference>
<evidence type="ECO:0000256" key="4">
    <source>
        <dbReference type="ARBA" id="ARBA00022692"/>
    </source>
</evidence>
<dbReference type="CDD" id="cd07185">
    <property type="entry name" value="OmpA_C-like"/>
    <property type="match status" value="1"/>
</dbReference>
<keyword evidence="10" id="KW-1185">Reference proteome</keyword>
<dbReference type="OrthoDB" id="9815217at2"/>
<dbReference type="Proteomes" id="UP000188613">
    <property type="component" value="Unassembled WGS sequence"/>
</dbReference>
<dbReference type="RefSeq" id="WP_076764568.1">
    <property type="nucleotide sequence ID" value="NZ_MSFI01000009.1"/>
</dbReference>
<dbReference type="PANTHER" id="PTHR30329">
    <property type="entry name" value="STATOR ELEMENT OF FLAGELLAR MOTOR COMPLEX"/>
    <property type="match status" value="1"/>
</dbReference>
<keyword evidence="6 7" id="KW-0472">Membrane</keyword>
<comment type="caution">
    <text evidence="9">The sequence shown here is derived from an EMBL/GenBank/DDBJ whole genome shotgun (WGS) entry which is preliminary data.</text>
</comment>
<keyword evidence="9" id="KW-0282">Flagellum</keyword>
<accession>A0A1V2A903</accession>
<sequence length="267" mass="30233">MRTRRRKPSQKSSAPKWMVTFSDLVTLILVFFILMFSMSQVDKVKFQSIAESFRDEESFNENPSIVPGDYPNEEIEPGGEESLDKLYEDVKVYLKKNGLEETANVIRDERGVVLVLEEQLLFGSGDASLMPESYSFLAEIGNLFADMPNMIKVEGHTDNVPIQSVVYPSNWELSTARASSVIRYFIDEFTLSPDRFSAVGYADTRPLVPNTTEKNMQKNRRVEIIITDPALINETKAVSRLSRLHCFYFSDRAADIAAFPLSVGFSL</sequence>
<protein>
    <submittedName>
        <fullName evidence="9">Flagellar motor protein MotS</fullName>
    </submittedName>
</protein>
<evidence type="ECO:0000256" key="2">
    <source>
        <dbReference type="ARBA" id="ARBA00008914"/>
    </source>
</evidence>
<comment type="subcellular location">
    <subcellularLocation>
        <location evidence="1">Cell membrane</location>
        <topology evidence="1">Single-pass membrane protein</topology>
    </subcellularLocation>
</comment>
<organism evidence="9 10">
    <name type="scientific">Domibacillus epiphyticus</name>
    <dbReference type="NCBI Taxonomy" id="1714355"/>
    <lineage>
        <taxon>Bacteria</taxon>
        <taxon>Bacillati</taxon>
        <taxon>Bacillota</taxon>
        <taxon>Bacilli</taxon>
        <taxon>Bacillales</taxon>
        <taxon>Bacillaceae</taxon>
        <taxon>Domibacillus</taxon>
    </lineage>
</organism>
<dbReference type="Gene3D" id="3.30.1330.60">
    <property type="entry name" value="OmpA-like domain"/>
    <property type="match status" value="1"/>
</dbReference>
<dbReference type="InterPro" id="IPR036737">
    <property type="entry name" value="OmpA-like_sf"/>
</dbReference>
<evidence type="ECO:0000313" key="9">
    <source>
        <dbReference type="EMBL" id="OMP67437.1"/>
    </source>
</evidence>
<dbReference type="InterPro" id="IPR025713">
    <property type="entry name" value="MotB-like_N_dom"/>
</dbReference>
<evidence type="ECO:0000256" key="5">
    <source>
        <dbReference type="ARBA" id="ARBA00022989"/>
    </source>
</evidence>
<keyword evidence="4" id="KW-0812">Transmembrane</keyword>
<dbReference type="SUPFAM" id="SSF103088">
    <property type="entry name" value="OmpA-like"/>
    <property type="match status" value="1"/>
</dbReference>
<dbReference type="EMBL" id="MSFI01000009">
    <property type="protein sequence ID" value="OMP67437.1"/>
    <property type="molecule type" value="Genomic_DNA"/>
</dbReference>
<comment type="similarity">
    <text evidence="2">Belongs to the MotB family.</text>
</comment>
<dbReference type="NCBIfam" id="NF005382">
    <property type="entry name" value="PRK06925.1"/>
    <property type="match status" value="1"/>
</dbReference>
<gene>
    <name evidence="9" type="ORF">BTO28_05675</name>
</gene>
<dbReference type="InterPro" id="IPR050330">
    <property type="entry name" value="Bact_OuterMem_StrucFunc"/>
</dbReference>
<dbReference type="STRING" id="1714355.BTO28_05675"/>
<dbReference type="InterPro" id="IPR006665">
    <property type="entry name" value="OmpA-like"/>
</dbReference>
<evidence type="ECO:0000256" key="1">
    <source>
        <dbReference type="ARBA" id="ARBA00004162"/>
    </source>
</evidence>
<keyword evidence="5" id="KW-1133">Transmembrane helix</keyword>
<dbReference type="Pfam" id="PF00691">
    <property type="entry name" value="OmpA"/>
    <property type="match status" value="1"/>
</dbReference>